<dbReference type="RefSeq" id="WP_125381041.1">
    <property type="nucleotide sequence ID" value="NZ_RKIO01000002.1"/>
</dbReference>
<gene>
    <name evidence="3" type="ORF">EGT41_16370</name>
</gene>
<dbReference type="InterPro" id="IPR001623">
    <property type="entry name" value="DnaJ_domain"/>
</dbReference>
<dbReference type="GO" id="GO:0030544">
    <property type="term" value="F:Hsp70 protein binding"/>
    <property type="evidence" value="ECO:0007669"/>
    <property type="project" value="TreeGrafter"/>
</dbReference>
<reference evidence="4" key="1">
    <citation type="submission" date="2018-11" db="EMBL/GenBank/DDBJ databases">
        <title>FDA dAtabase for Regulatory Grade micrObial Sequences (FDA-ARGOS): Supporting development and validation of Infectious Disease Dx tests.</title>
        <authorList>
            <person name="Goldberg B."/>
            <person name="Campos J."/>
            <person name="Tallon L."/>
            <person name="Sadzewicz L."/>
            <person name="Zhao X."/>
            <person name="Vavikolanu K."/>
            <person name="Mehta A."/>
            <person name="Aluvathingal J."/>
            <person name="Nadendla S."/>
            <person name="Geyer C."/>
            <person name="Nandy P."/>
            <person name="Yan Y."/>
            <person name="Sichtig H."/>
        </authorList>
    </citation>
    <scope>NUCLEOTIDE SEQUENCE [LARGE SCALE GENOMIC DNA]</scope>
    <source>
        <strain evidence="4">FDAARGOS_544</strain>
    </source>
</reference>
<evidence type="ECO:0000313" key="3">
    <source>
        <dbReference type="EMBL" id="RSC14758.1"/>
    </source>
</evidence>
<feature type="domain" description="J" evidence="2">
    <location>
        <begin position="5"/>
        <end position="69"/>
    </location>
</feature>
<dbReference type="PROSITE" id="PS50076">
    <property type="entry name" value="DNAJ_2"/>
    <property type="match status" value="1"/>
</dbReference>
<dbReference type="Proteomes" id="UP000272140">
    <property type="component" value="Unassembled WGS sequence"/>
</dbReference>
<dbReference type="SUPFAM" id="SSF46565">
    <property type="entry name" value="Chaperone J-domain"/>
    <property type="match status" value="1"/>
</dbReference>
<dbReference type="Gene3D" id="1.10.287.110">
    <property type="entry name" value="DnaJ domain"/>
    <property type="match status" value="1"/>
</dbReference>
<dbReference type="EMBL" id="RKIO01000002">
    <property type="protein sequence ID" value="RSC14758.1"/>
    <property type="molecule type" value="Genomic_DNA"/>
</dbReference>
<sequence length="147" mass="16913">MKTTTHYDVLRVTRDAPPEVIRAAYKALSQKWHPDRNSSPEAAATMQAINAAYAVLSNPVDRARYDQASEPTHAASREQSSYTRAPRPAHERPAPRPERRRGTAFEIDEEKLKAGRVIVPPEKPHWLFYIFFPLLAPIDMWLRKRLK</sequence>
<organism evidence="3 4">
    <name type="scientific">Burkholderia cenocepacia</name>
    <dbReference type="NCBI Taxonomy" id="95486"/>
    <lineage>
        <taxon>Bacteria</taxon>
        <taxon>Pseudomonadati</taxon>
        <taxon>Pseudomonadota</taxon>
        <taxon>Betaproteobacteria</taxon>
        <taxon>Burkholderiales</taxon>
        <taxon>Burkholderiaceae</taxon>
        <taxon>Burkholderia</taxon>
        <taxon>Burkholderia cepacia complex</taxon>
    </lineage>
</organism>
<dbReference type="CDD" id="cd06257">
    <property type="entry name" value="DnaJ"/>
    <property type="match status" value="1"/>
</dbReference>
<dbReference type="InterPro" id="IPR051100">
    <property type="entry name" value="DnaJ_subfamily_B/C"/>
</dbReference>
<protein>
    <recommendedName>
        <fullName evidence="2">J domain-containing protein</fullName>
    </recommendedName>
</protein>
<dbReference type="Pfam" id="PF00226">
    <property type="entry name" value="DnaJ"/>
    <property type="match status" value="1"/>
</dbReference>
<feature type="region of interest" description="Disordered" evidence="1">
    <location>
        <begin position="63"/>
        <end position="106"/>
    </location>
</feature>
<feature type="compositionally biased region" description="Basic and acidic residues" evidence="1">
    <location>
        <begin position="88"/>
        <end position="103"/>
    </location>
</feature>
<dbReference type="PANTHER" id="PTHR43908:SF3">
    <property type="entry name" value="AT29763P-RELATED"/>
    <property type="match status" value="1"/>
</dbReference>
<dbReference type="GO" id="GO:0071218">
    <property type="term" value="P:cellular response to misfolded protein"/>
    <property type="evidence" value="ECO:0007669"/>
    <property type="project" value="TreeGrafter"/>
</dbReference>
<dbReference type="PANTHER" id="PTHR43908">
    <property type="entry name" value="AT29763P-RELATED"/>
    <property type="match status" value="1"/>
</dbReference>
<accession>A0A3R9BST1</accession>
<evidence type="ECO:0000313" key="4">
    <source>
        <dbReference type="Proteomes" id="UP000272140"/>
    </source>
</evidence>
<name>A0A3R9BST1_9BURK</name>
<evidence type="ECO:0000259" key="2">
    <source>
        <dbReference type="PROSITE" id="PS50076"/>
    </source>
</evidence>
<dbReference type="PRINTS" id="PR00625">
    <property type="entry name" value="JDOMAIN"/>
</dbReference>
<evidence type="ECO:0000256" key="1">
    <source>
        <dbReference type="SAM" id="MobiDB-lite"/>
    </source>
</evidence>
<proteinExistence type="predicted"/>
<dbReference type="SMART" id="SM00271">
    <property type="entry name" value="DnaJ"/>
    <property type="match status" value="1"/>
</dbReference>
<dbReference type="AlphaFoldDB" id="A0A3R9BST1"/>
<comment type="caution">
    <text evidence="3">The sequence shown here is derived from an EMBL/GenBank/DDBJ whole genome shotgun (WGS) entry which is preliminary data.</text>
</comment>
<dbReference type="InterPro" id="IPR036869">
    <property type="entry name" value="J_dom_sf"/>
</dbReference>